<reference evidence="3 4" key="2">
    <citation type="submission" date="2018-11" db="EMBL/GenBank/DDBJ databases">
        <authorList>
            <consortium name="Pathogen Informatics"/>
        </authorList>
    </citation>
    <scope>NUCLEOTIDE SEQUENCE [LARGE SCALE GENOMIC DNA]</scope>
</reference>
<evidence type="ECO:0000313" key="5">
    <source>
        <dbReference type="WBParaSite" id="HDID_0000830101-mRNA-1"/>
    </source>
</evidence>
<feature type="transmembrane region" description="Helical" evidence="2">
    <location>
        <begin position="6"/>
        <end position="29"/>
    </location>
</feature>
<gene>
    <name evidence="3" type="ORF">HDID_LOCUS8299</name>
</gene>
<dbReference type="Proteomes" id="UP000274504">
    <property type="component" value="Unassembled WGS sequence"/>
</dbReference>
<protein>
    <submittedName>
        <fullName evidence="3 5">Uncharacterized protein</fullName>
    </submittedName>
</protein>
<reference evidence="5" key="1">
    <citation type="submission" date="2017-02" db="UniProtKB">
        <authorList>
            <consortium name="WormBaseParasite"/>
        </authorList>
    </citation>
    <scope>IDENTIFICATION</scope>
</reference>
<dbReference type="WBParaSite" id="HDID_0000830101-mRNA-1">
    <property type="protein sequence ID" value="HDID_0000830101-mRNA-1"/>
    <property type="gene ID" value="HDID_0000830101"/>
</dbReference>
<name>A0A0R3SSL6_HYMDI</name>
<feature type="region of interest" description="Disordered" evidence="1">
    <location>
        <begin position="161"/>
        <end position="195"/>
    </location>
</feature>
<sequence>MIVDIFTALAAFIMILMPATMPLSILTILTRWNFGNEQFQEDENKKVSKQDKGVNTDFEYLEKNGVDNFTKVLKLHNSIRRMLQEYIILMSTASVNRSEGTEIITPMLPSRAPFPPPPPPLPLSWRAQYHTKKQNVETRSEVSSTSSSFADVIRELKGKKYKLKSVSDRNETRSVGNDRNLQEEECQAEREPNTI</sequence>
<evidence type="ECO:0000313" key="3">
    <source>
        <dbReference type="EMBL" id="VDL60617.1"/>
    </source>
</evidence>
<organism evidence="5">
    <name type="scientific">Hymenolepis diminuta</name>
    <name type="common">Rat tapeworm</name>
    <dbReference type="NCBI Taxonomy" id="6216"/>
    <lineage>
        <taxon>Eukaryota</taxon>
        <taxon>Metazoa</taxon>
        <taxon>Spiralia</taxon>
        <taxon>Lophotrochozoa</taxon>
        <taxon>Platyhelminthes</taxon>
        <taxon>Cestoda</taxon>
        <taxon>Eucestoda</taxon>
        <taxon>Cyclophyllidea</taxon>
        <taxon>Hymenolepididae</taxon>
        <taxon>Hymenolepis</taxon>
    </lineage>
</organism>
<proteinExistence type="predicted"/>
<keyword evidence="2" id="KW-0812">Transmembrane</keyword>
<keyword evidence="2" id="KW-0472">Membrane</keyword>
<dbReference type="AlphaFoldDB" id="A0A0R3SSL6"/>
<dbReference type="EMBL" id="UYSG01011059">
    <property type="protein sequence ID" value="VDL60617.1"/>
    <property type="molecule type" value="Genomic_DNA"/>
</dbReference>
<accession>A0A0R3SSL6</accession>
<evidence type="ECO:0000256" key="2">
    <source>
        <dbReference type="SAM" id="Phobius"/>
    </source>
</evidence>
<evidence type="ECO:0000313" key="4">
    <source>
        <dbReference type="Proteomes" id="UP000274504"/>
    </source>
</evidence>
<dbReference type="OrthoDB" id="10464844at2759"/>
<evidence type="ECO:0000256" key="1">
    <source>
        <dbReference type="SAM" id="MobiDB-lite"/>
    </source>
</evidence>
<keyword evidence="2" id="KW-1133">Transmembrane helix</keyword>